<feature type="transmembrane region" description="Helical" evidence="1">
    <location>
        <begin position="298"/>
        <end position="319"/>
    </location>
</feature>
<keyword evidence="1" id="KW-0472">Membrane</keyword>
<dbReference type="Proteomes" id="UP000245375">
    <property type="component" value="Unassembled WGS sequence"/>
</dbReference>
<feature type="transmembrane region" description="Helical" evidence="1">
    <location>
        <begin position="325"/>
        <end position="349"/>
    </location>
</feature>
<dbReference type="Pfam" id="PF13687">
    <property type="entry name" value="DUF4153"/>
    <property type="match status" value="1"/>
</dbReference>
<feature type="transmembrane region" description="Helical" evidence="1">
    <location>
        <begin position="168"/>
        <end position="186"/>
    </location>
</feature>
<feature type="transmembrane region" description="Helical" evidence="1">
    <location>
        <begin position="52"/>
        <end position="81"/>
    </location>
</feature>
<keyword evidence="3" id="KW-1185">Reference proteome</keyword>
<reference evidence="2" key="2">
    <citation type="submission" date="2018-05" db="EMBL/GenBank/DDBJ databases">
        <authorList>
            <person name="Lanie J.A."/>
            <person name="Ng W.-L."/>
            <person name="Kazmierczak K.M."/>
            <person name="Andrzejewski T.M."/>
            <person name="Davidsen T.M."/>
            <person name="Wayne K.J."/>
            <person name="Tettelin H."/>
            <person name="Glass J.I."/>
            <person name="Rusch D."/>
            <person name="Podicherti R."/>
            <person name="Tsui H.-C.T."/>
            <person name="Winkler M.E."/>
        </authorList>
    </citation>
    <scope>NUCLEOTIDE SEQUENCE [LARGE SCALE GENOMIC DNA]</scope>
    <source>
        <strain evidence="2">ZY111</strain>
    </source>
</reference>
<proteinExistence type="predicted"/>
<sequence length="459" mass="52680">MKNIPLVIGALLFSTLFHKQGVGLNLSIFSILTLTVLILYNKSAFKQKSTIAYALLYLITAASIFIYNNTLSIVANTIAFITLVGHVSEQNSSIYVNWLNGLYTSIAGFFHRNFGVNESEQKVESKKEIDYLHLAKIIGIPLIILTIFISLYKNGNPMFNGLINDIDFSFINFQWILVALCGYYLLNNISNPVIVDPATTNDVKTGNILPYQESKETDNLKKEHQFGFILITALNALIIIFLITDITYLLSSNDLRASVFSNQVHSGINALIASIIIAIIIILYFFRGDLNFYKKNKNLKLVAYTWIILNTILVINIIIKDTQYIFYFGLTYKRIGVLVYLLLTVIGLVTTFIKVKDLKNFWYLFRINTVTAFTILIVSSTINWDSYITIYNLNYAKSMDFNYLIELSNNNAFILKNYLDENNLDDKKALNINRKFKNYMRELKNKSWQESQFDNFKLK</sequence>
<dbReference type="EMBL" id="QFRI01000004">
    <property type="protein sequence ID" value="PWH81796.1"/>
    <property type="molecule type" value="Genomic_DNA"/>
</dbReference>
<protein>
    <submittedName>
        <fullName evidence="2">Uncharacterized protein</fullName>
    </submittedName>
</protein>
<name>A0A2U2X1Y2_9FLAO</name>
<dbReference type="RefSeq" id="WP_109353717.1">
    <property type="nucleotide sequence ID" value="NZ_QFRI01000004.1"/>
</dbReference>
<evidence type="ECO:0000313" key="2">
    <source>
        <dbReference type="EMBL" id="PWH81796.1"/>
    </source>
</evidence>
<feature type="transmembrane region" description="Helical" evidence="1">
    <location>
        <begin position="131"/>
        <end position="152"/>
    </location>
</feature>
<dbReference type="AlphaFoldDB" id="A0A2U2X1Y2"/>
<feature type="transmembrane region" description="Helical" evidence="1">
    <location>
        <begin position="226"/>
        <end position="248"/>
    </location>
</feature>
<evidence type="ECO:0000256" key="1">
    <source>
        <dbReference type="SAM" id="Phobius"/>
    </source>
</evidence>
<evidence type="ECO:0000313" key="3">
    <source>
        <dbReference type="Proteomes" id="UP000245375"/>
    </source>
</evidence>
<feature type="transmembrane region" description="Helical" evidence="1">
    <location>
        <begin position="20"/>
        <end position="40"/>
    </location>
</feature>
<organism evidence="2 3">
    <name type="scientific">Algibacter marinivivus</name>
    <dbReference type="NCBI Taxonomy" id="2100723"/>
    <lineage>
        <taxon>Bacteria</taxon>
        <taxon>Pseudomonadati</taxon>
        <taxon>Bacteroidota</taxon>
        <taxon>Flavobacteriia</taxon>
        <taxon>Flavobacteriales</taxon>
        <taxon>Flavobacteriaceae</taxon>
        <taxon>Algibacter</taxon>
    </lineage>
</organism>
<keyword evidence="1" id="KW-1133">Transmembrane helix</keyword>
<feature type="transmembrane region" description="Helical" evidence="1">
    <location>
        <begin position="268"/>
        <end position="286"/>
    </location>
</feature>
<gene>
    <name evidence="2" type="ORF">DIS18_14050</name>
</gene>
<dbReference type="InterPro" id="IPR025291">
    <property type="entry name" value="DUF4153"/>
</dbReference>
<reference evidence="2" key="1">
    <citation type="submission" date="2018-05" db="EMBL/GenBank/DDBJ databases">
        <title>Algibacter marinivivus sp. nov., isolated from sample around a algae.</title>
        <authorList>
            <person name="Zhong X."/>
        </authorList>
    </citation>
    <scope>NUCLEOTIDE SEQUENCE [LARGE SCALE GENOMIC DNA]</scope>
    <source>
        <strain evidence="2">ZY111</strain>
    </source>
</reference>
<feature type="transmembrane region" description="Helical" evidence="1">
    <location>
        <begin position="361"/>
        <end position="384"/>
    </location>
</feature>
<keyword evidence="1" id="KW-0812">Transmembrane</keyword>
<accession>A0A2U2X1Y2</accession>
<dbReference type="OrthoDB" id="627992at2"/>
<comment type="caution">
    <text evidence="2">The sequence shown here is derived from an EMBL/GenBank/DDBJ whole genome shotgun (WGS) entry which is preliminary data.</text>
</comment>